<dbReference type="CDD" id="cd01948">
    <property type="entry name" value="EAL"/>
    <property type="match status" value="1"/>
</dbReference>
<dbReference type="InterPro" id="IPR029787">
    <property type="entry name" value="Nucleotide_cyclase"/>
</dbReference>
<feature type="domain" description="GGDEF" evidence="2">
    <location>
        <begin position="225"/>
        <end position="358"/>
    </location>
</feature>
<dbReference type="EMBL" id="CP018632">
    <property type="protein sequence ID" value="ASJ75943.1"/>
    <property type="molecule type" value="Genomic_DNA"/>
</dbReference>
<evidence type="ECO:0000259" key="2">
    <source>
        <dbReference type="PROSITE" id="PS50887"/>
    </source>
</evidence>
<dbReference type="InterPro" id="IPR000160">
    <property type="entry name" value="GGDEF_dom"/>
</dbReference>
<evidence type="ECO:0000259" key="1">
    <source>
        <dbReference type="PROSITE" id="PS50883"/>
    </source>
</evidence>
<dbReference type="KEGG" id="gai:IMCC3135_29465"/>
<gene>
    <name evidence="3" type="ORF">IMCC3135_29465</name>
</gene>
<dbReference type="Gene3D" id="3.30.70.270">
    <property type="match status" value="1"/>
</dbReference>
<dbReference type="SMART" id="SM00267">
    <property type="entry name" value="GGDEF"/>
    <property type="match status" value="1"/>
</dbReference>
<sequence length="620" mass="68691">MIFRTFPIVISVDWPSLWQWSDDSIIGSLWLATNEILSDTTNGLLVIWHDSPWLSALVILGGLSALLTNVHTRRHSWRQNKAVQSALDALPEAVALFDPNGRLAAVNEKLASLMPLSIEPTLYPDMNAEDLYSQISPDTDAIVQARKRARESASSQDATLSFELPSYGKQPLLVKERRTDNGGTSISVYGADHLANLRFSDPLTALASRKRLVHELAQRCSRTRGELALIIVDLKSFRQINDSYGRAVGDELLKQTGLCLRRAVPENALIARTGGDEFAILMESDHNREAIESMVVNLLQTFRRGLNVEAMNVPVRASIGIAYAPEHGNTVSALLRSADSACAHAKHVGDNSLVVYNCDQQKQAKHRHQLEIGLQQAIEKNELSLQYQPQIDIRSKMTCGMEALIRWHSSEFGRVAPADFIPVAEETGIINRLGDWVLTRAVEDYQRLAKFGTSPTMLSVNLSRKQFEGGQIVTDVDRLLSRTGFDPNKLCLEITETALSSNSKKLQRQLLELTSLGVRLSIDDFGVGYSSLLELRDYPFTEVKIDRAFITNVATDQHSQDIIGAVVDISRSIGAEVVAEGIENQEQFDQVALLGCDRAQGYFLCEPMPATTFPDVVLVK</sequence>
<accession>A0A2Z2NXF8</accession>
<dbReference type="PANTHER" id="PTHR44757:SF2">
    <property type="entry name" value="BIOFILM ARCHITECTURE MAINTENANCE PROTEIN MBAA"/>
    <property type="match status" value="1"/>
</dbReference>
<dbReference type="Proteomes" id="UP000250079">
    <property type="component" value="Chromosome"/>
</dbReference>
<dbReference type="SUPFAM" id="SSF55073">
    <property type="entry name" value="Nucleotide cyclase"/>
    <property type="match status" value="1"/>
</dbReference>
<dbReference type="Gene3D" id="3.20.20.450">
    <property type="entry name" value="EAL domain"/>
    <property type="match status" value="1"/>
</dbReference>
<dbReference type="InterPro" id="IPR052155">
    <property type="entry name" value="Biofilm_reg_signaling"/>
</dbReference>
<dbReference type="PANTHER" id="PTHR44757">
    <property type="entry name" value="DIGUANYLATE CYCLASE DGCP"/>
    <property type="match status" value="1"/>
</dbReference>
<evidence type="ECO:0000313" key="3">
    <source>
        <dbReference type="EMBL" id="ASJ75943.1"/>
    </source>
</evidence>
<dbReference type="Pfam" id="PF00990">
    <property type="entry name" value="GGDEF"/>
    <property type="match status" value="1"/>
</dbReference>
<reference evidence="3 4" key="1">
    <citation type="submission" date="2016-12" db="EMBL/GenBank/DDBJ databases">
        <authorList>
            <person name="Song W.-J."/>
            <person name="Kurnit D.M."/>
        </authorList>
    </citation>
    <scope>NUCLEOTIDE SEQUENCE [LARGE SCALE GENOMIC DNA]</scope>
    <source>
        <strain evidence="3 4">IMCC3135</strain>
    </source>
</reference>
<organism evidence="3 4">
    <name type="scientific">Granulosicoccus antarcticus IMCC3135</name>
    <dbReference type="NCBI Taxonomy" id="1192854"/>
    <lineage>
        <taxon>Bacteria</taxon>
        <taxon>Pseudomonadati</taxon>
        <taxon>Pseudomonadota</taxon>
        <taxon>Gammaproteobacteria</taxon>
        <taxon>Chromatiales</taxon>
        <taxon>Granulosicoccaceae</taxon>
        <taxon>Granulosicoccus</taxon>
    </lineage>
</organism>
<dbReference type="NCBIfam" id="TIGR00254">
    <property type="entry name" value="GGDEF"/>
    <property type="match status" value="1"/>
</dbReference>
<dbReference type="CDD" id="cd01949">
    <property type="entry name" value="GGDEF"/>
    <property type="match status" value="1"/>
</dbReference>
<protein>
    <submittedName>
        <fullName evidence="3">Putative signaling protein</fullName>
    </submittedName>
</protein>
<dbReference type="AlphaFoldDB" id="A0A2Z2NXF8"/>
<dbReference type="InterPro" id="IPR043128">
    <property type="entry name" value="Rev_trsase/Diguanyl_cyclase"/>
</dbReference>
<dbReference type="InterPro" id="IPR035919">
    <property type="entry name" value="EAL_sf"/>
</dbReference>
<dbReference type="Pfam" id="PF00563">
    <property type="entry name" value="EAL"/>
    <property type="match status" value="1"/>
</dbReference>
<name>A0A2Z2NXF8_9GAMM</name>
<dbReference type="InterPro" id="IPR001633">
    <property type="entry name" value="EAL_dom"/>
</dbReference>
<dbReference type="PROSITE" id="PS50883">
    <property type="entry name" value="EAL"/>
    <property type="match status" value="1"/>
</dbReference>
<dbReference type="RefSeq" id="WP_088920780.1">
    <property type="nucleotide sequence ID" value="NZ_CP018632.1"/>
</dbReference>
<dbReference type="SUPFAM" id="SSF141868">
    <property type="entry name" value="EAL domain-like"/>
    <property type="match status" value="1"/>
</dbReference>
<dbReference type="PROSITE" id="PS50887">
    <property type="entry name" value="GGDEF"/>
    <property type="match status" value="1"/>
</dbReference>
<dbReference type="SMART" id="SM00052">
    <property type="entry name" value="EAL"/>
    <property type="match status" value="1"/>
</dbReference>
<proteinExistence type="predicted"/>
<keyword evidence="4" id="KW-1185">Reference proteome</keyword>
<dbReference type="OrthoDB" id="8553030at2"/>
<feature type="domain" description="EAL" evidence="1">
    <location>
        <begin position="367"/>
        <end position="620"/>
    </location>
</feature>
<evidence type="ECO:0000313" key="4">
    <source>
        <dbReference type="Proteomes" id="UP000250079"/>
    </source>
</evidence>